<dbReference type="GO" id="GO:0005694">
    <property type="term" value="C:chromosome"/>
    <property type="evidence" value="ECO:0007669"/>
    <property type="project" value="TreeGrafter"/>
</dbReference>
<evidence type="ECO:0000256" key="12">
    <source>
        <dbReference type="ARBA" id="ARBA00023204"/>
    </source>
</evidence>
<evidence type="ECO:0000256" key="7">
    <source>
        <dbReference type="ARBA" id="ARBA00022741"/>
    </source>
</evidence>
<keyword evidence="8" id="KW-0227">DNA damage</keyword>
<accession>A0A1A6A0U4</accession>
<dbReference type="InterPro" id="IPR056802">
    <property type="entry name" value="ATR-like_M-HEAT"/>
</dbReference>
<keyword evidence="10" id="KW-0067">ATP-binding</keyword>
<dbReference type="PROSITE" id="PS00916">
    <property type="entry name" value="PI3_4_KINASE_2"/>
    <property type="match status" value="1"/>
</dbReference>
<dbReference type="InterPro" id="IPR012993">
    <property type="entry name" value="UME"/>
</dbReference>
<evidence type="ECO:0000256" key="15">
    <source>
        <dbReference type="ARBA" id="ARBA00029679"/>
    </source>
</evidence>
<dbReference type="PANTHER" id="PTHR11139:SF125">
    <property type="entry name" value="SERINE_THREONINE-PROTEIN KINASE MEC1"/>
    <property type="match status" value="1"/>
</dbReference>
<dbReference type="GO" id="GO:0000077">
    <property type="term" value="P:DNA damage checkpoint signaling"/>
    <property type="evidence" value="ECO:0007669"/>
    <property type="project" value="TreeGrafter"/>
</dbReference>
<evidence type="ECO:0000256" key="1">
    <source>
        <dbReference type="ARBA" id="ARBA00004123"/>
    </source>
</evidence>
<dbReference type="InterPro" id="IPR011009">
    <property type="entry name" value="Kinase-like_dom_sf"/>
</dbReference>
<keyword evidence="11" id="KW-0156">Chromatin regulator</keyword>
<dbReference type="InterPro" id="IPR036940">
    <property type="entry name" value="PI3/4_kinase_cat_sf"/>
</dbReference>
<evidence type="ECO:0000256" key="10">
    <source>
        <dbReference type="ARBA" id="ARBA00022840"/>
    </source>
</evidence>
<dbReference type="Pfam" id="PF02260">
    <property type="entry name" value="FATC"/>
    <property type="match status" value="1"/>
</dbReference>
<sequence>MTPDDIGDLGSATGQQLLENLIKEGLTPSGQDADLSKYRKLVQVLLQNCILKPISRNSQPNPQQAQYTLTILQTQAKLHPGLLCSRGQENDHPFYCWLLPRLVQVAVSLDGGSLYDDLMITMIDALRAIGRNSSEEDVSWAKGARRLSMVLRHIHSFCQDTLSRRKAILFNFTELPPNAGPLIFLLSASLQLDTPFSDSIMTISAVLLSQTGRIVQTPQMQSRYMSAITSALPRSRSLNLIRGCLLAANFSNHPDQLWREEMIRLIDSLTKAEPDIRVEIWWSMLGQSSELSIEDDVDFAKICFLVTPVEPYLSAGALEDLLSSEQLDKWSLAARSNHSKADRLDKALSQTLRPCKKRKRSSEVETNPEQLLKGILPDFVPQTDNLEALLARDDLPLIRESGPRVACALAGCTSHISPFSQTLSDLIFDFWIKIGKIDTSSLRTFTHLIEHTSPRTLAVGLQPSDRQVILGRLFEQLTAADRSSRVLVSRIVSLLYTAQSAHPDSKVADRNRRQMIDRVAIHLQKSLVNRETGVLLLGDLGRHSAGDNLCAILQLLIQQLGSGSAPLRSLAFAELLGLTKIHHKTPYTLLSPFIKPISILLGKNILRSPEMVAETMQFIGLTRKNFLETNLKHVLPALVMSQDRRALQQVASIVKQNLGMLLTDNIAHILSQAFLHTDRTNSAIKFLVELLQELMKGNPKALSNLSVPSLMTACFVDLVVMIIVELGDSDRGHRKAAQNALIKATTHQHNNDDVGAFLKPQMLGVISQLNDMLHDVQGKKSVEYKRKIIRSFGSLIKIAGDSMSGFSPQIMASLQSTLGIPELREETLKAWALFISTLRFSDVGPFVGRTTGALVANWYTFDGHERDIAKGIINDIADNAKNLSQYIDDIVGLDDIPDLKSAANRLTSQRMNDRIQIHINKVLDRTDSKNIAIATASTRELKSLLISRQEEIEPLVRGDTFDPVMARLMTSLLATASSDGDCQELRDLSYECMGIVGALDPDRLGIQPDPGTMTIAANFTEQEESKDFALHLVTDLLVNAFRATNDTKHQTHLAYAIQELLKFCGFTTKLLNSAEKVQSKPVRDRWSKIPKDQLETLTPLLESRFSMTEAPIKTYSHPIYTAAPTYREWIQHWTTDLIGKVMTMSGDDISTRDSKTIFGVFRGILRNQDVTVAHHILPHLVLNVLLSGLPKWRTEISSEIHAVLQEQVNLTGSADKRTLSAQVIFDLMDHLSKWLRLYRLGKTDRNIQIKTVEDVMTGIDTELMANAALQSKAYARSLRSFEERIVKLRNDGKDNLILQTYFERLHQIYSELDEPDGMEGVSAFVISPSLEHQIREHESTGRWTSAQSCWEVRLQQSPDDVAYHVGLLKCLRNLGHYDTLRTHIRGVLSRHPEWSTELASFEAEAAWIIGDWTTVRQIGSNGPAIGQTLLALHEKRDLLPVLSQARRTSGMKITAKQYGRAYESLLQLHLIREVEIIHSLKKDIESMPHDNNGRARKQKAMRDGIQSLEARFSFTSPTFRIREALLSIRRTAFSLANTTISQSEIGDAWILSSKIARKAGYDQTAYSAVLQAKGAEAPFAFVQQAKLNYANGGIYKALADITNAMIPLLKQSSETPLETPDSAGDRDFARERKLAKAVLLVARWTNEADRFERNDIIQRYMEAIARSHNAESPHYHLGHYYDSLSGTPDQITRRAIFHYHTCHYYSLALHYGVKYIYQTMPRMLTLWLDFGEIKDAKKTPEMATQLKRIIDLVDKIRHDLPTYQFLTAFPQIISRIVHPDEKSALILKKIMAYVIYKYPQQALWPTVGAAQSKRAERKSACSEVTTIASAKVSLHFAMCCPKLIVRSSQSNTIAVLIKDAARFSNVLLKFTDEKVDDKKRLMSMGSDFSYVASSRTKMILPLQDALTCTLPTTSETVKSHNPFPNTPVSIAGFDDRVDIMPSLQRPKKISFMGSDGRKYPFLCKPHDDLRKDARLMDLNSMINKLLKSASESRRRQLYIRTYAVMPLNEECGLLEWVANTNALKSILEKAYGRYNKKIYTNDVHAANEQARKIWARDKENFAPLIHAFKNQILPKYTPTVFHEWFLITWPEPSAWLASRLAYGRTLAVMSMIGYVLGLGDRHGENILFDGLSGDTVHVDLNCLFDKGKTFEIPERVPFRLTQNMVDALGVTGVEGVYRKAAEITMSILRTNCDSLMSVLEAFVHDPLIEWMKSGRSKSDRDIKASADRNLKPIRAKLRGVMKEGTVGSVPSQVEALIKEATSPANLAAMYIGWAPWL</sequence>
<evidence type="ECO:0000256" key="16">
    <source>
        <dbReference type="ARBA" id="ARBA00030459"/>
    </source>
</evidence>
<dbReference type="PROSITE" id="PS51189">
    <property type="entry name" value="FAT"/>
    <property type="match status" value="1"/>
</dbReference>
<reference evidence="23" key="1">
    <citation type="submission" date="2013-07" db="EMBL/GenBank/DDBJ databases">
        <title>The Genome Sequence of Cryptococcus dejecticola CBS10117.</title>
        <authorList>
            <consortium name="The Broad Institute Genome Sequencing Platform"/>
            <person name="Cuomo C."/>
            <person name="Litvintseva A."/>
            <person name="Chen Y."/>
            <person name="Heitman J."/>
            <person name="Sun S."/>
            <person name="Springer D."/>
            <person name="Dromer F."/>
            <person name="Young S.K."/>
            <person name="Zeng Q."/>
            <person name="Gargeya S."/>
            <person name="Fitzgerald M."/>
            <person name="Abouelleil A."/>
            <person name="Alvarado L."/>
            <person name="Berlin A.M."/>
            <person name="Chapman S.B."/>
            <person name="Dewar J."/>
            <person name="Goldberg J."/>
            <person name="Griggs A."/>
            <person name="Gujja S."/>
            <person name="Hansen M."/>
            <person name="Howarth C."/>
            <person name="Imamovic A."/>
            <person name="Larimer J."/>
            <person name="McCowan C."/>
            <person name="Murphy C."/>
            <person name="Pearson M."/>
            <person name="Priest M."/>
            <person name="Roberts A."/>
            <person name="Saif S."/>
            <person name="Shea T."/>
            <person name="Sykes S."/>
            <person name="Wortman J."/>
            <person name="Nusbaum C."/>
            <person name="Birren B."/>
        </authorList>
    </citation>
    <scope>NUCLEOTIDE SEQUENCE [LARGE SCALE GENOMIC DNA]</scope>
    <source>
        <strain evidence="23">CBS 10117</strain>
    </source>
</reference>
<evidence type="ECO:0000256" key="8">
    <source>
        <dbReference type="ARBA" id="ARBA00022763"/>
    </source>
</evidence>
<keyword evidence="12" id="KW-0234">DNA repair</keyword>
<evidence type="ECO:0000256" key="4">
    <source>
        <dbReference type="ARBA" id="ARBA00021345"/>
    </source>
</evidence>
<evidence type="ECO:0000259" key="21">
    <source>
        <dbReference type="PROSITE" id="PS51189"/>
    </source>
</evidence>
<evidence type="ECO:0000256" key="13">
    <source>
        <dbReference type="ARBA" id="ARBA00023242"/>
    </source>
</evidence>
<keyword evidence="7" id="KW-0547">Nucleotide-binding</keyword>
<dbReference type="InterPro" id="IPR003151">
    <property type="entry name" value="PIK-rel_kinase_FAT"/>
</dbReference>
<name>A0A1A6A0U4_9TREE</name>
<comment type="similarity">
    <text evidence="2">Belongs to the PI3/PI4-kinase family. ATM subfamily.</text>
</comment>
<comment type="subcellular location">
    <subcellularLocation>
        <location evidence="1">Nucleus</location>
    </subcellularLocation>
</comment>
<dbReference type="EMBL" id="KI894033">
    <property type="protein sequence ID" value="OBR83690.1"/>
    <property type="molecule type" value="Genomic_DNA"/>
</dbReference>
<dbReference type="PROSITE" id="PS50290">
    <property type="entry name" value="PI3_4_KINASE_3"/>
    <property type="match status" value="1"/>
</dbReference>
<evidence type="ECO:0000256" key="19">
    <source>
        <dbReference type="ARBA" id="ARBA00048679"/>
    </source>
</evidence>
<dbReference type="InterPro" id="IPR050517">
    <property type="entry name" value="DDR_Repair_Kinase"/>
</dbReference>
<evidence type="ECO:0000256" key="17">
    <source>
        <dbReference type="ARBA" id="ARBA00033001"/>
    </source>
</evidence>
<dbReference type="InterPro" id="IPR011989">
    <property type="entry name" value="ARM-like"/>
</dbReference>
<dbReference type="SMART" id="SM01343">
    <property type="entry name" value="FATC"/>
    <property type="match status" value="1"/>
</dbReference>
<dbReference type="Pfam" id="PF02259">
    <property type="entry name" value="FAT"/>
    <property type="match status" value="1"/>
</dbReference>
<dbReference type="CDD" id="cd00892">
    <property type="entry name" value="PIKKc_ATR"/>
    <property type="match status" value="1"/>
</dbReference>
<evidence type="ECO:0000256" key="18">
    <source>
        <dbReference type="ARBA" id="ARBA00047899"/>
    </source>
</evidence>
<feature type="domain" description="FATC" evidence="22">
    <location>
        <begin position="2245"/>
        <end position="2277"/>
    </location>
</feature>
<dbReference type="SMART" id="SM00146">
    <property type="entry name" value="PI3Kc"/>
    <property type="match status" value="1"/>
</dbReference>
<dbReference type="Pfam" id="PF08064">
    <property type="entry name" value="UME"/>
    <property type="match status" value="1"/>
</dbReference>
<evidence type="ECO:0000313" key="23">
    <source>
        <dbReference type="EMBL" id="OBR83690.1"/>
    </source>
</evidence>
<evidence type="ECO:0000259" key="20">
    <source>
        <dbReference type="PROSITE" id="PS50290"/>
    </source>
</evidence>
<dbReference type="PROSITE" id="PS51190">
    <property type="entry name" value="FATC"/>
    <property type="match status" value="1"/>
</dbReference>
<keyword evidence="14" id="KW-0469">Meiosis</keyword>
<dbReference type="GO" id="GO:0005524">
    <property type="term" value="F:ATP binding"/>
    <property type="evidence" value="ECO:0007669"/>
    <property type="project" value="UniProtKB-KW"/>
</dbReference>
<evidence type="ECO:0000256" key="14">
    <source>
        <dbReference type="ARBA" id="ARBA00023254"/>
    </source>
</evidence>
<dbReference type="Gene3D" id="1.10.1070.11">
    <property type="entry name" value="Phosphatidylinositol 3-/4-kinase, catalytic domain"/>
    <property type="match status" value="1"/>
</dbReference>
<dbReference type="GO" id="GO:0000723">
    <property type="term" value="P:telomere maintenance"/>
    <property type="evidence" value="ECO:0007669"/>
    <property type="project" value="TreeGrafter"/>
</dbReference>
<dbReference type="SUPFAM" id="SSF56112">
    <property type="entry name" value="Protein kinase-like (PK-like)"/>
    <property type="match status" value="1"/>
</dbReference>
<dbReference type="GO" id="GO:0005634">
    <property type="term" value="C:nucleus"/>
    <property type="evidence" value="ECO:0007669"/>
    <property type="project" value="UniProtKB-SubCell"/>
</dbReference>
<dbReference type="Gene3D" id="3.30.1010.10">
    <property type="entry name" value="Phosphatidylinositol 3-kinase Catalytic Subunit, Chain A, domain 4"/>
    <property type="match status" value="1"/>
</dbReference>
<comment type="catalytic activity">
    <reaction evidence="19">
        <text>L-seryl-[protein] + ATP = O-phospho-L-seryl-[protein] + ADP + H(+)</text>
        <dbReference type="Rhea" id="RHEA:17989"/>
        <dbReference type="Rhea" id="RHEA-COMP:9863"/>
        <dbReference type="Rhea" id="RHEA-COMP:11604"/>
        <dbReference type="ChEBI" id="CHEBI:15378"/>
        <dbReference type="ChEBI" id="CHEBI:29999"/>
        <dbReference type="ChEBI" id="CHEBI:30616"/>
        <dbReference type="ChEBI" id="CHEBI:83421"/>
        <dbReference type="ChEBI" id="CHEBI:456216"/>
        <dbReference type="EC" id="2.7.11.1"/>
    </reaction>
</comment>
<gene>
    <name evidence="23" type="ORF">I303_05970</name>
</gene>
<evidence type="ECO:0000256" key="6">
    <source>
        <dbReference type="ARBA" id="ARBA00022679"/>
    </source>
</evidence>
<dbReference type="InterPro" id="IPR003152">
    <property type="entry name" value="FATC_dom"/>
</dbReference>
<keyword evidence="9" id="KW-0418">Kinase</keyword>
<dbReference type="SUPFAM" id="SSF48371">
    <property type="entry name" value="ARM repeat"/>
    <property type="match status" value="1"/>
</dbReference>
<proteinExistence type="inferred from homology"/>
<evidence type="ECO:0000256" key="11">
    <source>
        <dbReference type="ARBA" id="ARBA00022853"/>
    </source>
</evidence>
<evidence type="ECO:0000256" key="2">
    <source>
        <dbReference type="ARBA" id="ARBA00010769"/>
    </source>
</evidence>
<evidence type="ECO:0000256" key="5">
    <source>
        <dbReference type="ARBA" id="ARBA00022527"/>
    </source>
</evidence>
<protein>
    <recommendedName>
        <fullName evidence="4">Serine/threonine-protein kinase MEC1</fullName>
        <ecNumber evidence="3">2.7.11.1</ecNumber>
    </recommendedName>
    <alternativeName>
        <fullName evidence="17">ATR homolog</fullName>
    </alternativeName>
    <alternativeName>
        <fullName evidence="16">DNA-damage checkpoint kinase MEC1</fullName>
    </alternativeName>
    <alternativeName>
        <fullName evidence="15">Mitosis entry checkpoint protein 1</fullName>
    </alternativeName>
</protein>
<keyword evidence="6" id="KW-0808">Transferase</keyword>
<dbReference type="STRING" id="1296121.A0A1A6A0U4"/>
<dbReference type="OrthoDB" id="381190at2759"/>
<dbReference type="SMART" id="SM00802">
    <property type="entry name" value="UME"/>
    <property type="match status" value="1"/>
</dbReference>
<dbReference type="Pfam" id="PF23593">
    <property type="entry name" value="HEAT_ATR"/>
    <property type="match status" value="1"/>
</dbReference>
<organism evidence="23">
    <name type="scientific">Kwoniella dejecticola CBS 10117</name>
    <dbReference type="NCBI Taxonomy" id="1296121"/>
    <lineage>
        <taxon>Eukaryota</taxon>
        <taxon>Fungi</taxon>
        <taxon>Dikarya</taxon>
        <taxon>Basidiomycota</taxon>
        <taxon>Agaricomycotina</taxon>
        <taxon>Tremellomycetes</taxon>
        <taxon>Tremellales</taxon>
        <taxon>Cryptococcaceae</taxon>
        <taxon>Kwoniella</taxon>
    </lineage>
</organism>
<dbReference type="InterPro" id="IPR058681">
    <property type="entry name" value="HEAT_MEC1_N"/>
</dbReference>
<dbReference type="InterPro" id="IPR016024">
    <property type="entry name" value="ARM-type_fold"/>
</dbReference>
<dbReference type="PANTHER" id="PTHR11139">
    <property type="entry name" value="ATAXIA TELANGIECTASIA MUTATED ATM -RELATED"/>
    <property type="match status" value="1"/>
</dbReference>
<feature type="domain" description="PI3K/PI4K catalytic" evidence="20">
    <location>
        <begin position="1933"/>
        <end position="2250"/>
    </location>
</feature>
<dbReference type="Pfam" id="PF25030">
    <property type="entry name" value="M-HEAT_ATR"/>
    <property type="match status" value="1"/>
</dbReference>
<keyword evidence="13" id="KW-0539">Nucleus</keyword>
<dbReference type="VEuPathDB" id="FungiDB:I303_05970"/>
<evidence type="ECO:0000256" key="3">
    <source>
        <dbReference type="ARBA" id="ARBA00012513"/>
    </source>
</evidence>
<dbReference type="GO" id="GO:0006281">
    <property type="term" value="P:DNA repair"/>
    <property type="evidence" value="ECO:0007669"/>
    <property type="project" value="UniProtKB-KW"/>
</dbReference>
<dbReference type="InterPro" id="IPR018936">
    <property type="entry name" value="PI3/4_kinase_CS"/>
</dbReference>
<dbReference type="Pfam" id="PF00454">
    <property type="entry name" value="PI3_PI4_kinase"/>
    <property type="match status" value="1"/>
</dbReference>
<keyword evidence="5" id="KW-0723">Serine/threonine-protein kinase</keyword>
<evidence type="ECO:0000259" key="22">
    <source>
        <dbReference type="PROSITE" id="PS51190"/>
    </source>
</evidence>
<dbReference type="Pfam" id="PF25385">
    <property type="entry name" value="HEAT_MEC1_N"/>
    <property type="match status" value="1"/>
</dbReference>
<dbReference type="InterPro" id="IPR057564">
    <property type="entry name" value="HEAT_ATR"/>
</dbReference>
<dbReference type="GO" id="GO:0004674">
    <property type="term" value="F:protein serine/threonine kinase activity"/>
    <property type="evidence" value="ECO:0007669"/>
    <property type="project" value="UniProtKB-KW"/>
</dbReference>
<feature type="domain" description="FAT" evidence="21">
    <location>
        <begin position="1263"/>
        <end position="1812"/>
    </location>
</feature>
<dbReference type="EC" id="2.7.11.1" evidence="3"/>
<dbReference type="InterPro" id="IPR000403">
    <property type="entry name" value="PI3/4_kinase_cat_dom"/>
</dbReference>
<evidence type="ECO:0000256" key="9">
    <source>
        <dbReference type="ARBA" id="ARBA00022777"/>
    </source>
</evidence>
<dbReference type="InterPro" id="IPR014009">
    <property type="entry name" value="PIK_FAT"/>
</dbReference>
<comment type="catalytic activity">
    <reaction evidence="18">
        <text>L-threonyl-[protein] + ATP = O-phospho-L-threonyl-[protein] + ADP + H(+)</text>
        <dbReference type="Rhea" id="RHEA:46608"/>
        <dbReference type="Rhea" id="RHEA-COMP:11060"/>
        <dbReference type="Rhea" id="RHEA-COMP:11605"/>
        <dbReference type="ChEBI" id="CHEBI:15378"/>
        <dbReference type="ChEBI" id="CHEBI:30013"/>
        <dbReference type="ChEBI" id="CHEBI:30616"/>
        <dbReference type="ChEBI" id="CHEBI:61977"/>
        <dbReference type="ChEBI" id="CHEBI:456216"/>
        <dbReference type="EC" id="2.7.11.1"/>
    </reaction>
</comment>
<dbReference type="Gene3D" id="1.25.10.10">
    <property type="entry name" value="Leucine-rich Repeat Variant"/>
    <property type="match status" value="1"/>
</dbReference>